<dbReference type="EMBL" id="CP120576">
    <property type="protein sequence ID" value="WEY85561.1"/>
    <property type="molecule type" value="Genomic_DNA"/>
</dbReference>
<name>A0A063XHN0_BACIU</name>
<accession>A0A063XHN0</accession>
<evidence type="ECO:0000313" key="5">
    <source>
        <dbReference type="Proteomes" id="UP000076442"/>
    </source>
</evidence>
<dbReference type="Proteomes" id="UP001214898">
    <property type="component" value="Chromosome"/>
</dbReference>
<gene>
    <name evidence="3" type="primary">albB</name>
    <name evidence="2" type="ORF">B4122_4841</name>
    <name evidence="3" type="ORF">J5227_20690</name>
    <name evidence="4" type="ORF">P5633_05105</name>
</gene>
<dbReference type="Proteomes" id="UP000076442">
    <property type="component" value="Unassembled WGS sequence"/>
</dbReference>
<reference evidence="3" key="2">
    <citation type="submission" date="2021-03" db="EMBL/GenBank/DDBJ databases">
        <title>Isolation of Bacillus subtilis from fermented food sample.</title>
        <authorList>
            <person name="Lakshmanan V."/>
            <person name="Athira K."/>
            <person name="Rajagopal K."/>
        </authorList>
    </citation>
    <scope>NUCLEOTIDE SEQUENCE</scope>
    <source>
        <strain evidence="3">S1</strain>
    </source>
</reference>
<dbReference type="SMR" id="A0A063XHN0"/>
<dbReference type="EMBL" id="LJZV01000036">
    <property type="protein sequence ID" value="KZD86599.1"/>
    <property type="molecule type" value="Genomic_DNA"/>
</dbReference>
<keyword evidence="1" id="KW-1133">Transmembrane helix</keyword>
<evidence type="ECO:0000313" key="6">
    <source>
        <dbReference type="Proteomes" id="UP000665181"/>
    </source>
</evidence>
<dbReference type="AlphaFoldDB" id="A0A063XHN0"/>
<evidence type="ECO:0000313" key="2">
    <source>
        <dbReference type="EMBL" id="KZD86599.1"/>
    </source>
</evidence>
<keyword evidence="1" id="KW-0472">Membrane</keyword>
<feature type="transmembrane region" description="Helical" evidence="1">
    <location>
        <begin position="30"/>
        <end position="47"/>
    </location>
</feature>
<dbReference type="RefSeq" id="WP_003222006.1">
    <property type="nucleotide sequence ID" value="NZ_AP024621.1"/>
</dbReference>
<reference evidence="2 5" key="1">
    <citation type="submission" date="2015-09" db="EMBL/GenBank/DDBJ databases">
        <title>Spore heat resistance.</title>
        <authorList>
            <person name="Boekhorst J."/>
            <person name="Berendsen E.M."/>
            <person name="Wells-Bennik M.H."/>
            <person name="Kuipers O.P."/>
        </authorList>
    </citation>
    <scope>NUCLEOTIDE SEQUENCE [LARGE SCALE GENOMIC DNA]</scope>
    <source>
        <strain evidence="2 5">B4122</strain>
    </source>
</reference>
<dbReference type="GeneID" id="86871641"/>
<dbReference type="EMBL" id="JAGFPW010000030">
    <property type="protein sequence ID" value="MBO3796657.1"/>
    <property type="molecule type" value="Genomic_DNA"/>
</dbReference>
<protein>
    <submittedName>
        <fullName evidence="2">Antilisterial bacteriocin (Subtilosin) production</fullName>
    </submittedName>
    <submittedName>
        <fullName evidence="3">Antilisterial bacteriocin subtilosin biosynthesis protein AlbB</fullName>
    </submittedName>
</protein>
<evidence type="ECO:0000313" key="4">
    <source>
        <dbReference type="EMBL" id="WEY85561.1"/>
    </source>
</evidence>
<reference evidence="4" key="3">
    <citation type="submission" date="2023-03" db="EMBL/GenBank/DDBJ databases">
        <title>Complete genome sequences of 52 Bacillus and Priestia strains isolated from West-African fermentations and 26 reference strains from the DSMZ collection.</title>
        <authorList>
            <person name="Wiedenbein E.S."/>
            <person name="Canoy T.S."/>
            <person name="Hui Y."/>
            <person name="Parkouda C."/>
            <person name="Dawende C."/>
            <person name="Ametefe E."/>
            <person name="Jespersen L."/>
            <person name="Nielsen D.S."/>
        </authorList>
    </citation>
    <scope>NUCLEOTIDE SEQUENCE</scope>
    <source>
        <strain evidence="4">PRO56</strain>
    </source>
</reference>
<keyword evidence="1" id="KW-0812">Transmembrane</keyword>
<sequence length="53" mass="6116">MSPAQRRILLYILSFIFVIGAVVYFVKSDYLFTLIFIAIAILFGMRARKADSR</sequence>
<dbReference type="Proteomes" id="UP000665181">
    <property type="component" value="Unassembled WGS sequence"/>
</dbReference>
<organism evidence="3 6">
    <name type="scientific">Bacillus subtilis</name>
    <dbReference type="NCBI Taxonomy" id="1423"/>
    <lineage>
        <taxon>Bacteria</taxon>
        <taxon>Bacillati</taxon>
        <taxon>Bacillota</taxon>
        <taxon>Bacilli</taxon>
        <taxon>Bacillales</taxon>
        <taxon>Bacillaceae</taxon>
        <taxon>Bacillus</taxon>
    </lineage>
</organism>
<evidence type="ECO:0000313" key="3">
    <source>
        <dbReference type="EMBL" id="MBO3796657.1"/>
    </source>
</evidence>
<evidence type="ECO:0000256" key="1">
    <source>
        <dbReference type="SAM" id="Phobius"/>
    </source>
</evidence>
<feature type="transmembrane region" description="Helical" evidence="1">
    <location>
        <begin position="7"/>
        <end position="24"/>
    </location>
</feature>
<dbReference type="OrthoDB" id="2932813at2"/>
<proteinExistence type="predicted"/>